<accession>S4TDV2</accession>
<proteinExistence type="predicted"/>
<reference evidence="1" key="1">
    <citation type="journal article" date="2013" name="ISME J.">
        <title>Previously unknown and highly divergent ssDNA viruses populate the oceans.</title>
        <authorList>
            <person name="Labonte J.M."/>
            <person name="Suttle C.A."/>
        </authorList>
    </citation>
    <scope>NUCLEOTIDE SEQUENCE</scope>
</reference>
<dbReference type="EMBL" id="JX904623">
    <property type="protein sequence ID" value="AGA18470.1"/>
    <property type="molecule type" value="Genomic_DNA"/>
</dbReference>
<organism evidence="1">
    <name type="scientific">uncultured marine virus</name>
    <dbReference type="NCBI Taxonomy" id="186617"/>
    <lineage>
        <taxon>Viruses</taxon>
        <taxon>environmental samples</taxon>
    </lineage>
</organism>
<evidence type="ECO:0000313" key="1">
    <source>
        <dbReference type="EMBL" id="AGA18470.1"/>
    </source>
</evidence>
<name>S4TDV2_9VIRU</name>
<protein>
    <submittedName>
        <fullName evidence="1">Uncharacterized protein</fullName>
    </submittedName>
</protein>
<sequence>MLAYLLGRAQRAVLQRVLSGGVGPRKQSHPTAVKQAERNVFLDKEEKYFKANGALDKQIFPEVTTTGAKTTSVIGWGTTGVNDGAGALMTYCGHNLYNLQMLNPFLNSELNAQLRPNVMEGKRAVPTKSTVNWTINRNYVRNGLSTIFGDGTVGINAPPSVAVNDSQLYQNLPIRCRMVRVTPKLSPGINTQIDPTNDLFLDQLGLAYSPASTQWTVTDNEFARVNTRKYTVLGDTKFTLGQPITATWALNSQIETATPDASFWRQDLIVPEKPVLKRITTNHQLTTKKGGEVYFDTGSAGTMDNATAGSRREYVIMHFWYESGDGGTVPGDGGASIPNLIASGLVPDATAVKVHFRVESRFREP</sequence>